<dbReference type="InterPro" id="IPR002347">
    <property type="entry name" value="SDR_fam"/>
</dbReference>
<dbReference type="EMBL" id="UINC01198598">
    <property type="protein sequence ID" value="SVE16625.1"/>
    <property type="molecule type" value="Genomic_DNA"/>
</dbReference>
<dbReference type="InterPro" id="IPR036291">
    <property type="entry name" value="NAD(P)-bd_dom_sf"/>
</dbReference>
<reference evidence="3" key="1">
    <citation type="submission" date="2018-05" db="EMBL/GenBank/DDBJ databases">
        <authorList>
            <person name="Lanie J.A."/>
            <person name="Ng W.-L."/>
            <person name="Kazmierczak K.M."/>
            <person name="Andrzejewski T.M."/>
            <person name="Davidsen T.M."/>
            <person name="Wayne K.J."/>
            <person name="Tettelin H."/>
            <person name="Glass J.I."/>
            <person name="Rusch D."/>
            <person name="Podicherti R."/>
            <person name="Tsui H.-C.T."/>
            <person name="Winkler M.E."/>
        </authorList>
    </citation>
    <scope>NUCLEOTIDE SEQUENCE</scope>
</reference>
<evidence type="ECO:0000313" key="3">
    <source>
        <dbReference type="EMBL" id="SVE16625.1"/>
    </source>
</evidence>
<dbReference type="PANTHER" id="PTHR43639">
    <property type="entry name" value="OXIDOREDUCTASE, SHORT-CHAIN DEHYDROGENASE/REDUCTASE FAMILY (AFU_ORTHOLOGUE AFUA_5G02870)"/>
    <property type="match status" value="1"/>
</dbReference>
<organism evidence="3">
    <name type="scientific">marine metagenome</name>
    <dbReference type="NCBI Taxonomy" id="408172"/>
    <lineage>
        <taxon>unclassified sequences</taxon>
        <taxon>metagenomes</taxon>
        <taxon>ecological metagenomes</taxon>
    </lineage>
</organism>
<dbReference type="SUPFAM" id="SSF51735">
    <property type="entry name" value="NAD(P)-binding Rossmann-fold domains"/>
    <property type="match status" value="1"/>
</dbReference>
<comment type="similarity">
    <text evidence="1">Belongs to the short-chain dehydrogenases/reductases (SDR) family.</text>
</comment>
<dbReference type="AlphaFoldDB" id="A0A383BB27"/>
<keyword evidence="2" id="KW-0560">Oxidoreductase</keyword>
<protein>
    <recommendedName>
        <fullName evidence="4">Short-chain dehydrogenase/reductase SDR</fullName>
    </recommendedName>
</protein>
<accession>A0A383BB27</accession>
<dbReference type="PANTHER" id="PTHR43639:SF1">
    <property type="entry name" value="SHORT-CHAIN DEHYDROGENASE_REDUCTASE FAMILY PROTEIN"/>
    <property type="match status" value="1"/>
</dbReference>
<dbReference type="Gene3D" id="3.40.50.720">
    <property type="entry name" value="NAD(P)-binding Rossmann-like Domain"/>
    <property type="match status" value="1"/>
</dbReference>
<gene>
    <name evidence="3" type="ORF">METZ01_LOCUS469479</name>
</gene>
<dbReference type="Pfam" id="PF00106">
    <property type="entry name" value="adh_short"/>
    <property type="match status" value="1"/>
</dbReference>
<sequence>MSTVLVTGGAVRLGRAMVLHLAGRGYNVALHYRKSKESAEQTADEARELGVRCKTYSADFTDFNAIASLMDRVMTDFNSIELLVNSAANFIQENLEETSNNKLL</sequence>
<evidence type="ECO:0000256" key="1">
    <source>
        <dbReference type="ARBA" id="ARBA00006484"/>
    </source>
</evidence>
<proteinExistence type="inferred from homology"/>
<name>A0A383BB27_9ZZZZ</name>
<evidence type="ECO:0008006" key="4">
    <source>
        <dbReference type="Google" id="ProtNLM"/>
    </source>
</evidence>
<evidence type="ECO:0000256" key="2">
    <source>
        <dbReference type="ARBA" id="ARBA00023002"/>
    </source>
</evidence>
<dbReference type="GO" id="GO:0016491">
    <property type="term" value="F:oxidoreductase activity"/>
    <property type="evidence" value="ECO:0007669"/>
    <property type="project" value="UniProtKB-KW"/>
</dbReference>
<feature type="non-terminal residue" evidence="3">
    <location>
        <position position="104"/>
    </location>
</feature>